<evidence type="ECO:0000256" key="2">
    <source>
        <dbReference type="SAM" id="Phobius"/>
    </source>
</evidence>
<feature type="compositionally biased region" description="Pro residues" evidence="1">
    <location>
        <begin position="41"/>
        <end position="50"/>
    </location>
</feature>
<comment type="caution">
    <text evidence="3">The sequence shown here is derived from an EMBL/GenBank/DDBJ whole genome shotgun (WGS) entry which is preliminary data.</text>
</comment>
<name>A0A9N7NK45_STRHE</name>
<gene>
    <name evidence="3" type="ORF">SHERM_25884</name>
</gene>
<feature type="region of interest" description="Disordered" evidence="1">
    <location>
        <begin position="32"/>
        <end position="86"/>
    </location>
</feature>
<keyword evidence="2" id="KW-0472">Membrane</keyword>
<dbReference type="Proteomes" id="UP001153555">
    <property type="component" value="Unassembled WGS sequence"/>
</dbReference>
<evidence type="ECO:0000313" key="3">
    <source>
        <dbReference type="EMBL" id="CAA0830463.1"/>
    </source>
</evidence>
<keyword evidence="4" id="KW-1185">Reference proteome</keyword>
<dbReference type="OrthoDB" id="767900at2759"/>
<organism evidence="3 4">
    <name type="scientific">Striga hermonthica</name>
    <name type="common">Purple witchweed</name>
    <name type="synonym">Buchnera hermonthica</name>
    <dbReference type="NCBI Taxonomy" id="68872"/>
    <lineage>
        <taxon>Eukaryota</taxon>
        <taxon>Viridiplantae</taxon>
        <taxon>Streptophyta</taxon>
        <taxon>Embryophyta</taxon>
        <taxon>Tracheophyta</taxon>
        <taxon>Spermatophyta</taxon>
        <taxon>Magnoliopsida</taxon>
        <taxon>eudicotyledons</taxon>
        <taxon>Gunneridae</taxon>
        <taxon>Pentapetalae</taxon>
        <taxon>asterids</taxon>
        <taxon>lamiids</taxon>
        <taxon>Lamiales</taxon>
        <taxon>Orobanchaceae</taxon>
        <taxon>Buchnereae</taxon>
        <taxon>Striga</taxon>
    </lineage>
</organism>
<keyword evidence="2" id="KW-1133">Transmembrane helix</keyword>
<feature type="transmembrane region" description="Helical" evidence="2">
    <location>
        <begin position="6"/>
        <end position="26"/>
    </location>
</feature>
<dbReference type="AlphaFoldDB" id="A0A9N7NK45"/>
<keyword evidence="2" id="KW-0812">Transmembrane</keyword>
<evidence type="ECO:0000256" key="1">
    <source>
        <dbReference type="SAM" id="MobiDB-lite"/>
    </source>
</evidence>
<sequence>MGYIIVISLPVILFFLITAIACYLFGRARGRQQSTGLSYGPPAPAPPPFGPQFSGPDKSLSIVASSSSRRPPRNSPFLESKPPLPV</sequence>
<accession>A0A9N7NK45</accession>
<protein>
    <submittedName>
        <fullName evidence="3">Uncharacterized protein</fullName>
    </submittedName>
</protein>
<proteinExistence type="predicted"/>
<reference evidence="3" key="1">
    <citation type="submission" date="2019-12" db="EMBL/GenBank/DDBJ databases">
        <authorList>
            <person name="Scholes J."/>
        </authorList>
    </citation>
    <scope>NUCLEOTIDE SEQUENCE</scope>
</reference>
<evidence type="ECO:0000313" key="4">
    <source>
        <dbReference type="Proteomes" id="UP001153555"/>
    </source>
</evidence>
<dbReference type="EMBL" id="CACSLK010027829">
    <property type="protein sequence ID" value="CAA0830463.1"/>
    <property type="molecule type" value="Genomic_DNA"/>
</dbReference>